<feature type="domain" description="PAS" evidence="1">
    <location>
        <begin position="32"/>
        <end position="81"/>
    </location>
</feature>
<dbReference type="SMART" id="SM00267">
    <property type="entry name" value="GGDEF"/>
    <property type="match status" value="1"/>
</dbReference>
<name>A0ABQ0BD95_9FIRM</name>
<dbReference type="InterPro" id="IPR035965">
    <property type="entry name" value="PAS-like_dom_sf"/>
</dbReference>
<dbReference type="InterPro" id="IPR000700">
    <property type="entry name" value="PAS-assoc_C"/>
</dbReference>
<feature type="domain" description="PAC" evidence="2">
    <location>
        <begin position="212"/>
        <end position="264"/>
    </location>
</feature>
<dbReference type="SMART" id="SM00091">
    <property type="entry name" value="PAS"/>
    <property type="match status" value="2"/>
</dbReference>
<dbReference type="CDD" id="cd01949">
    <property type="entry name" value="GGDEF"/>
    <property type="match status" value="1"/>
</dbReference>
<evidence type="ECO:0000313" key="5">
    <source>
        <dbReference type="Proteomes" id="UP001600943"/>
    </source>
</evidence>
<dbReference type="Gene3D" id="3.30.70.270">
    <property type="match status" value="1"/>
</dbReference>
<feature type="domain" description="PAC" evidence="2">
    <location>
        <begin position="84"/>
        <end position="135"/>
    </location>
</feature>
<evidence type="ECO:0000259" key="2">
    <source>
        <dbReference type="PROSITE" id="PS50113"/>
    </source>
</evidence>
<dbReference type="SUPFAM" id="SSF55781">
    <property type="entry name" value="GAF domain-like"/>
    <property type="match status" value="1"/>
</dbReference>
<dbReference type="InterPro" id="IPR043128">
    <property type="entry name" value="Rev_trsase/Diguanyl_cyclase"/>
</dbReference>
<accession>A0ABQ0BD95</accession>
<dbReference type="SUPFAM" id="SSF55073">
    <property type="entry name" value="Nucleotide cyclase"/>
    <property type="match status" value="1"/>
</dbReference>
<dbReference type="PROSITE" id="PS50113">
    <property type="entry name" value="PAC"/>
    <property type="match status" value="2"/>
</dbReference>
<dbReference type="Gene3D" id="3.30.450.20">
    <property type="entry name" value="PAS domain"/>
    <property type="match status" value="2"/>
</dbReference>
<gene>
    <name evidence="4" type="ORF">K040078D81_35710</name>
</gene>
<keyword evidence="5" id="KW-1185">Reference proteome</keyword>
<proteinExistence type="predicted"/>
<dbReference type="InterPro" id="IPR029787">
    <property type="entry name" value="Nucleotide_cyclase"/>
</dbReference>
<dbReference type="PANTHER" id="PTHR44757">
    <property type="entry name" value="DIGUANYLATE CYCLASE DGCP"/>
    <property type="match status" value="1"/>
</dbReference>
<dbReference type="PROSITE" id="PS50112">
    <property type="entry name" value="PAS"/>
    <property type="match status" value="1"/>
</dbReference>
<dbReference type="InterPro" id="IPR000014">
    <property type="entry name" value="PAS"/>
</dbReference>
<dbReference type="EMBL" id="BAABYW010000001">
    <property type="protein sequence ID" value="GAA6409454.1"/>
    <property type="molecule type" value="Genomic_DNA"/>
</dbReference>
<feature type="domain" description="GGDEF" evidence="3">
    <location>
        <begin position="294"/>
        <end position="427"/>
    </location>
</feature>
<dbReference type="InterPro" id="IPR000160">
    <property type="entry name" value="GGDEF_dom"/>
</dbReference>
<dbReference type="Gene3D" id="3.30.450.40">
    <property type="match status" value="1"/>
</dbReference>
<dbReference type="NCBIfam" id="TIGR00254">
    <property type="entry name" value="GGDEF"/>
    <property type="match status" value="1"/>
</dbReference>
<evidence type="ECO:0000259" key="3">
    <source>
        <dbReference type="PROSITE" id="PS50887"/>
    </source>
</evidence>
<protein>
    <recommendedName>
        <fullName evidence="6">Diguanylate cyclase</fullName>
    </recommendedName>
</protein>
<dbReference type="CDD" id="cd00130">
    <property type="entry name" value="PAS"/>
    <property type="match status" value="2"/>
</dbReference>
<evidence type="ECO:0008006" key="6">
    <source>
        <dbReference type="Google" id="ProtNLM"/>
    </source>
</evidence>
<dbReference type="Proteomes" id="UP001600943">
    <property type="component" value="Unassembled WGS sequence"/>
</dbReference>
<dbReference type="PANTHER" id="PTHR44757:SF2">
    <property type="entry name" value="BIOFILM ARCHITECTURE MAINTENANCE PROTEIN MBAA"/>
    <property type="match status" value="1"/>
</dbReference>
<dbReference type="NCBIfam" id="TIGR00229">
    <property type="entry name" value="sensory_box"/>
    <property type="match status" value="1"/>
</dbReference>
<dbReference type="SUPFAM" id="SSF55785">
    <property type="entry name" value="PYP-like sensor domain (PAS domain)"/>
    <property type="match status" value="2"/>
</dbReference>
<dbReference type="InterPro" id="IPR013655">
    <property type="entry name" value="PAS_fold_3"/>
</dbReference>
<dbReference type="PROSITE" id="PS50887">
    <property type="entry name" value="GGDEF"/>
    <property type="match status" value="1"/>
</dbReference>
<dbReference type="Pfam" id="PF08447">
    <property type="entry name" value="PAS_3"/>
    <property type="match status" value="2"/>
</dbReference>
<dbReference type="SMART" id="SM00086">
    <property type="entry name" value="PAC"/>
    <property type="match status" value="2"/>
</dbReference>
<reference evidence="4 5" key="1">
    <citation type="submission" date="2024-04" db="EMBL/GenBank/DDBJ databases">
        <title>Defined microbial consortia suppress multidrug-resistant proinflammatory Enterobacteriaceae via ecological control.</title>
        <authorList>
            <person name="Furuichi M."/>
            <person name="Kawaguchi T."/>
            <person name="Pust M."/>
            <person name="Yasuma K."/>
            <person name="Plichta D."/>
            <person name="Hasegawa N."/>
            <person name="Ohya T."/>
            <person name="Bhattarai S."/>
            <person name="Sasajima S."/>
            <person name="Aoto Y."/>
            <person name="Tuganbaev T."/>
            <person name="Yaginuma M."/>
            <person name="Ueda M."/>
            <person name="Okahashi N."/>
            <person name="Amafuji K."/>
            <person name="Kiridooshi Y."/>
            <person name="Sugita K."/>
            <person name="Strazar M."/>
            <person name="Skelly A."/>
            <person name="Suda W."/>
            <person name="Hattori M."/>
            <person name="Nakamoto N."/>
            <person name="Caballero S."/>
            <person name="Norman J."/>
            <person name="Olle B."/>
            <person name="Tanoue T."/>
            <person name="Arita M."/>
            <person name="Bucci V."/>
            <person name="Atarashi K."/>
            <person name="Xavier R."/>
            <person name="Honda K."/>
        </authorList>
    </citation>
    <scope>NUCLEOTIDE SEQUENCE [LARGE SCALE GENOMIC DNA]</scope>
    <source>
        <strain evidence="5">k04-0078-D8-1</strain>
    </source>
</reference>
<sequence length="734" mass="83761">MDNTLHSHKYQILMDNIPSGVQQCVNDEFFTIIEVNQSFLELFGFSRQELEDRFQNRFIEMIHPADRKNILVETSEKLKVKSKAILNYRVLCGDGSYKWVADNAQMIQDENGEERMICILIDVTESRNAREELRLSLERNQILMEQTADIIFEWNILADTLSYSGKWIKKFGFEAITENVSAGIPLSANIYQDDIPVILALMEAARSGTAYSTADFRVKNAEGKYIWCRIRATDQYDDEGDPLKAIGVITDIDAEKRMMEDLRRRAERDALTGLFNRGETESRIRRHLESNPNELCALLLIDTDNFKAVNNTQGHLFGDAVLTELAAGMKKLTRQSDVVGRIGGDEFTIFLKSITSREKAAEKAQQLLDLFQHLFEQGKQPIEVTCSAGIALYPEDGKDFPSLYYCADQALYQAKSLGKNQYMLFDRDNAVPVEQTGYSALGASIDSDLQTAGASGELLSYVFQVLYDNRDIDRVIQAILEIVGKRFDVSRAYVFENSDDGEYCDNTYEWCNEGVVPQKELLQHFPYSDVAGYQNLFKNDAVFYCRDIRSLTPEQTAMFEAQGVYSTLQCAIMEEDAFHGFIGFDECTGIRMWTKAEIATLTLISQLLTIFLLKYRATDRDQKLAIQLNTILDTQDAYIYAVEKGSYELLYLNYKTRTLDPDAEIGMTCYGAFFDRENPCEFCPLSSEVSEVYNPKYDVWSKTKTAPMKWGDLDAYLVTCFDITEYKRMQGKKS</sequence>
<evidence type="ECO:0000259" key="1">
    <source>
        <dbReference type="PROSITE" id="PS50112"/>
    </source>
</evidence>
<comment type="caution">
    <text evidence="4">The sequence shown here is derived from an EMBL/GenBank/DDBJ whole genome shotgun (WGS) entry which is preliminary data.</text>
</comment>
<organism evidence="4 5">
    <name type="scientific">Blautia hominis</name>
    <dbReference type="NCBI Taxonomy" id="2025493"/>
    <lineage>
        <taxon>Bacteria</taxon>
        <taxon>Bacillati</taxon>
        <taxon>Bacillota</taxon>
        <taxon>Clostridia</taxon>
        <taxon>Lachnospirales</taxon>
        <taxon>Lachnospiraceae</taxon>
        <taxon>Blautia</taxon>
    </lineage>
</organism>
<dbReference type="InterPro" id="IPR001610">
    <property type="entry name" value="PAC"/>
</dbReference>
<dbReference type="InterPro" id="IPR029016">
    <property type="entry name" value="GAF-like_dom_sf"/>
</dbReference>
<dbReference type="InterPro" id="IPR052155">
    <property type="entry name" value="Biofilm_reg_signaling"/>
</dbReference>
<dbReference type="Pfam" id="PF00990">
    <property type="entry name" value="GGDEF"/>
    <property type="match status" value="1"/>
</dbReference>
<evidence type="ECO:0000313" key="4">
    <source>
        <dbReference type="EMBL" id="GAA6409454.1"/>
    </source>
</evidence>
<dbReference type="RefSeq" id="WP_390407181.1">
    <property type="nucleotide sequence ID" value="NZ_BAABYW010000001.1"/>
</dbReference>